<protein>
    <recommendedName>
        <fullName evidence="4">NAD(P)-binding domain-containing protein</fullName>
    </recommendedName>
</protein>
<organism evidence="2 3">
    <name type="scientific">Trichosporon asahii var. asahii (strain ATCC 90039 / CBS 2479 / JCM 2466 / KCTC 7840 / NBRC 103889/ NCYC 2677 / UAMH 7654)</name>
    <name type="common">Yeast</name>
    <dbReference type="NCBI Taxonomy" id="1186058"/>
    <lineage>
        <taxon>Eukaryota</taxon>
        <taxon>Fungi</taxon>
        <taxon>Dikarya</taxon>
        <taxon>Basidiomycota</taxon>
        <taxon>Agaricomycotina</taxon>
        <taxon>Tremellomycetes</taxon>
        <taxon>Trichosporonales</taxon>
        <taxon>Trichosporonaceae</taxon>
        <taxon>Trichosporon</taxon>
    </lineage>
</organism>
<dbReference type="KEGG" id="tasa:A1Q1_06493"/>
<feature type="signal peptide" evidence="1">
    <location>
        <begin position="1"/>
        <end position="19"/>
    </location>
</feature>
<dbReference type="PANTHER" id="PTHR48079:SF3">
    <property type="entry name" value="NAD-DEPENDENT EPIMERASE_DEHYDRATASE DOMAIN-CONTAINING PROTEIN"/>
    <property type="match status" value="1"/>
</dbReference>
<dbReference type="VEuPathDB" id="FungiDB:A1Q1_06493"/>
<dbReference type="SUPFAM" id="SSF51735">
    <property type="entry name" value="NAD(P)-binding Rossmann-fold domains"/>
    <property type="match status" value="1"/>
</dbReference>
<evidence type="ECO:0000256" key="1">
    <source>
        <dbReference type="SAM" id="SignalP"/>
    </source>
</evidence>
<dbReference type="Proteomes" id="UP000002748">
    <property type="component" value="Unassembled WGS sequence"/>
</dbReference>
<dbReference type="InterPro" id="IPR036291">
    <property type="entry name" value="NAD(P)-bd_dom_sf"/>
</dbReference>
<gene>
    <name evidence="2" type="ORF">A1Q1_06493</name>
</gene>
<dbReference type="AlphaFoldDB" id="J5SDW6"/>
<name>J5SDW6_TRIAS</name>
<reference evidence="2 3" key="1">
    <citation type="journal article" date="2012" name="Eukaryot. Cell">
        <title>Draft genome sequence of CBS 2479, the standard type strain of Trichosporon asahii.</title>
        <authorList>
            <person name="Yang R.Y."/>
            <person name="Li H.T."/>
            <person name="Zhu H."/>
            <person name="Zhou G.P."/>
            <person name="Wang M."/>
            <person name="Wang L."/>
        </authorList>
    </citation>
    <scope>NUCLEOTIDE SEQUENCE [LARGE SCALE GENOMIC DNA]</scope>
    <source>
        <strain evidence="3">ATCC 90039 / CBS 2479 / JCM 2466 / KCTC 7840 / NCYC 2677 / UAMH 7654</strain>
    </source>
</reference>
<dbReference type="GeneID" id="25990005"/>
<comment type="caution">
    <text evidence="2">The sequence shown here is derived from an EMBL/GenBank/DDBJ whole genome shotgun (WGS) entry which is preliminary data.</text>
</comment>
<keyword evidence="1" id="KW-0732">Signal</keyword>
<evidence type="ECO:0008006" key="4">
    <source>
        <dbReference type="Google" id="ProtNLM"/>
    </source>
</evidence>
<evidence type="ECO:0000313" key="2">
    <source>
        <dbReference type="EMBL" id="EJT45176.1"/>
    </source>
</evidence>
<feature type="chain" id="PRO_5003784886" description="NAD(P)-binding domain-containing protein" evidence="1">
    <location>
        <begin position="20"/>
        <end position="323"/>
    </location>
</feature>
<dbReference type="HOGENOM" id="CLU_007383_12_3_1"/>
<sequence>MKVLVLGASGFIGLPTALAFSRAGHIVYGTTRDAKSARKLEIHEIIPVITPPTPGHGAAHWSKIAQDCDVIVDTIRTSDGDAPEGTLHAAEALSSSSPGTRKTYIYIGTLADLQAKGAGIEGWVSETTAPTGQEAWRAQLENQVLSSNAVNGIVIRAGILYGRSGSTLEPYLFAPAYDASKNGGAFDTVGFPETRVLMVHQDDLAELVVRAAERAPALKGVALAAANPQSERWTDVLDAVIRVSGASEYRLRAPGEISAEAAWASTTQLRPTLAHALTGWTPRKLGLVDGMDAYWAAFKAHYVGKKMIPAWDLPGVVPPRASP</sequence>
<dbReference type="GO" id="GO:0004029">
    <property type="term" value="F:aldehyde dehydrogenase (NAD+) activity"/>
    <property type="evidence" value="ECO:0007669"/>
    <property type="project" value="TreeGrafter"/>
</dbReference>
<proteinExistence type="predicted"/>
<dbReference type="OrthoDB" id="10000533at2759"/>
<accession>J5SDW6</accession>
<dbReference type="RefSeq" id="XP_014177082.1">
    <property type="nucleotide sequence ID" value="XM_014321607.1"/>
</dbReference>
<dbReference type="GO" id="GO:0005737">
    <property type="term" value="C:cytoplasm"/>
    <property type="evidence" value="ECO:0007669"/>
    <property type="project" value="TreeGrafter"/>
</dbReference>
<dbReference type="Gene3D" id="3.40.50.720">
    <property type="entry name" value="NAD(P)-binding Rossmann-like Domain"/>
    <property type="match status" value="1"/>
</dbReference>
<dbReference type="EMBL" id="ALBS01000333">
    <property type="protein sequence ID" value="EJT45176.1"/>
    <property type="molecule type" value="Genomic_DNA"/>
</dbReference>
<dbReference type="InterPro" id="IPR051783">
    <property type="entry name" value="NAD(P)-dependent_oxidoreduct"/>
</dbReference>
<dbReference type="PANTHER" id="PTHR48079">
    <property type="entry name" value="PROTEIN YEEZ"/>
    <property type="match status" value="1"/>
</dbReference>
<evidence type="ECO:0000313" key="3">
    <source>
        <dbReference type="Proteomes" id="UP000002748"/>
    </source>
</evidence>